<dbReference type="Proteomes" id="UP000650466">
    <property type="component" value="Unassembled WGS sequence"/>
</dbReference>
<dbReference type="EMBL" id="JACVVD010000005">
    <property type="protein sequence ID" value="MBD0381619.1"/>
    <property type="molecule type" value="Genomic_DNA"/>
</dbReference>
<protein>
    <submittedName>
        <fullName evidence="2">Glycosyltransferase</fullName>
    </submittedName>
</protein>
<reference evidence="2" key="1">
    <citation type="submission" date="2020-09" db="EMBL/GenBank/DDBJ databases">
        <title>Draft Genome Sequence of Paenibacillus sp. WST5.</title>
        <authorList>
            <person name="Bao Z."/>
        </authorList>
    </citation>
    <scope>NUCLEOTIDE SEQUENCE</scope>
    <source>
        <strain evidence="2">WST5</strain>
    </source>
</reference>
<organism evidence="2 3">
    <name type="scientific">Paenibacillus sedimenti</name>
    <dbReference type="NCBI Taxonomy" id="2770274"/>
    <lineage>
        <taxon>Bacteria</taxon>
        <taxon>Bacillati</taxon>
        <taxon>Bacillota</taxon>
        <taxon>Bacilli</taxon>
        <taxon>Bacillales</taxon>
        <taxon>Paenibacillaceae</taxon>
        <taxon>Paenibacillus</taxon>
    </lineage>
</organism>
<sequence length="383" mass="43555">MTTKVNKRAKTVQISSQGVRSSAWAAGRQAGYGQGWEHGYHMGRCQRVLQQTPQDSGILWELKVMYVRANGAPYAAMDDGITGSLQKLVREVIVVNPLDNVVAIAEATRPDLVLVLDAAGLSFPVEHVQAIRALGIRTAVWLPDDPYHSDQTMMIVPSYDYVFTLEISCVDAYKGLGCEQVHYLPFGIDPERVKLEYVPTSYRKDICFIGTAFWNRVAFIDEMAYYLKDQNVMINGYWWDRLQSYQTLASKISGYWLSPEETAKHYFASKIVINLHRSIDDQSHNSNSKQIPAYSPNPRMFDIAACGTLQLTDARQQLDQFYTPGVEIDTFSSPQELIAKIQYYLSHEEERQRIALRGLSRTLKEHTYRSRLHQLLTITNGVQ</sequence>
<evidence type="ECO:0000313" key="3">
    <source>
        <dbReference type="Proteomes" id="UP000650466"/>
    </source>
</evidence>
<gene>
    <name evidence="2" type="ORF">ICC18_15965</name>
</gene>
<evidence type="ECO:0000259" key="1">
    <source>
        <dbReference type="Pfam" id="PF13524"/>
    </source>
</evidence>
<accession>A0A926KPH0</accession>
<name>A0A926KPH0_9BACL</name>
<feature type="domain" description="Spore protein YkvP/CgeB glycosyl transferase-like" evidence="1">
    <location>
        <begin position="220"/>
        <end position="376"/>
    </location>
</feature>
<dbReference type="AlphaFoldDB" id="A0A926KPH0"/>
<dbReference type="RefSeq" id="WP_188175429.1">
    <property type="nucleotide sequence ID" value="NZ_JACVVD010000005.1"/>
</dbReference>
<evidence type="ECO:0000313" key="2">
    <source>
        <dbReference type="EMBL" id="MBD0381619.1"/>
    </source>
</evidence>
<dbReference type="Pfam" id="PF13524">
    <property type="entry name" value="Glyco_trans_1_2"/>
    <property type="match status" value="1"/>
</dbReference>
<comment type="caution">
    <text evidence="2">The sequence shown here is derived from an EMBL/GenBank/DDBJ whole genome shotgun (WGS) entry which is preliminary data.</text>
</comment>
<proteinExistence type="predicted"/>
<dbReference type="InterPro" id="IPR055259">
    <property type="entry name" value="YkvP/CgeB_Glyco_trans-like"/>
</dbReference>
<keyword evidence="3" id="KW-1185">Reference proteome</keyword>